<gene>
    <name evidence="1" type="ORF">AK812_SmicGene38967</name>
</gene>
<dbReference type="AlphaFoldDB" id="A0A1Q9CCE7"/>
<accession>A0A1Q9CCE7</accession>
<dbReference type="EMBL" id="LSRX01001365">
    <property type="protein sequence ID" value="OLP80596.1"/>
    <property type="molecule type" value="Genomic_DNA"/>
</dbReference>
<proteinExistence type="predicted"/>
<sequence>MTFCAFSDDLATLITGFCGLMFLQIYDIHMKSKHQSSGTTCDEEKFLAGRGSAMEAIQFLKAFGVDVERNGQMILQKKARMHEQLARGGHKRDVLRSHSVRFLLDLWHLKCIPCDARDKTARTIELVIKSLLQDISLPSIDWKKVANEADRFEDAQARQTPIGLNCLDAGQPLKRDQNLKHCLAAGPHWSIQMFVVSYCKKESCLTLTWQAVKLAWLFVLMSPHVVCLNLRPMSCPTVRWPPQSPETPLCLGEPLPQLQIHW</sequence>
<comment type="caution">
    <text evidence="1">The sequence shown here is derived from an EMBL/GenBank/DDBJ whole genome shotgun (WGS) entry which is preliminary data.</text>
</comment>
<dbReference type="Proteomes" id="UP000186817">
    <property type="component" value="Unassembled WGS sequence"/>
</dbReference>
<name>A0A1Q9CCE7_SYMMI</name>
<evidence type="ECO:0000313" key="1">
    <source>
        <dbReference type="EMBL" id="OLP80596.1"/>
    </source>
</evidence>
<reference evidence="1 2" key="1">
    <citation type="submission" date="2016-02" db="EMBL/GenBank/DDBJ databases">
        <title>Genome analysis of coral dinoflagellate symbionts highlights evolutionary adaptations to a symbiotic lifestyle.</title>
        <authorList>
            <person name="Aranda M."/>
            <person name="Li Y."/>
            <person name="Liew Y.J."/>
            <person name="Baumgarten S."/>
            <person name="Simakov O."/>
            <person name="Wilson M."/>
            <person name="Piel J."/>
            <person name="Ashoor H."/>
            <person name="Bougouffa S."/>
            <person name="Bajic V.B."/>
            <person name="Ryu T."/>
            <person name="Ravasi T."/>
            <person name="Bayer T."/>
            <person name="Micklem G."/>
            <person name="Kim H."/>
            <person name="Bhak J."/>
            <person name="Lajeunesse T.C."/>
            <person name="Voolstra C.R."/>
        </authorList>
    </citation>
    <scope>NUCLEOTIDE SEQUENCE [LARGE SCALE GENOMIC DNA]</scope>
    <source>
        <strain evidence="1 2">CCMP2467</strain>
    </source>
</reference>
<protein>
    <submittedName>
        <fullName evidence="1">Uncharacterized protein</fullName>
    </submittedName>
</protein>
<keyword evidence="2" id="KW-1185">Reference proteome</keyword>
<organism evidence="1 2">
    <name type="scientific">Symbiodinium microadriaticum</name>
    <name type="common">Dinoflagellate</name>
    <name type="synonym">Zooxanthella microadriatica</name>
    <dbReference type="NCBI Taxonomy" id="2951"/>
    <lineage>
        <taxon>Eukaryota</taxon>
        <taxon>Sar</taxon>
        <taxon>Alveolata</taxon>
        <taxon>Dinophyceae</taxon>
        <taxon>Suessiales</taxon>
        <taxon>Symbiodiniaceae</taxon>
        <taxon>Symbiodinium</taxon>
    </lineage>
</organism>
<evidence type="ECO:0000313" key="2">
    <source>
        <dbReference type="Proteomes" id="UP000186817"/>
    </source>
</evidence>